<dbReference type="GO" id="GO:0020037">
    <property type="term" value="F:heme binding"/>
    <property type="evidence" value="ECO:0007669"/>
    <property type="project" value="InterPro"/>
</dbReference>
<dbReference type="Pfam" id="PF13442">
    <property type="entry name" value="Cytochrome_CBB3"/>
    <property type="match status" value="1"/>
</dbReference>
<dbReference type="InterPro" id="IPR050597">
    <property type="entry name" value="Cytochrome_c_Oxidase_Subunit"/>
</dbReference>
<dbReference type="Pfam" id="PF14715">
    <property type="entry name" value="FixP_N"/>
    <property type="match status" value="1"/>
</dbReference>
<dbReference type="InterPro" id="IPR009056">
    <property type="entry name" value="Cyt_c-like_dom"/>
</dbReference>
<organism evidence="7 8">
    <name type="scientific">Pseudobacteriovorax antillogorgiicola</name>
    <dbReference type="NCBI Taxonomy" id="1513793"/>
    <lineage>
        <taxon>Bacteria</taxon>
        <taxon>Pseudomonadati</taxon>
        <taxon>Bdellovibrionota</taxon>
        <taxon>Oligoflexia</taxon>
        <taxon>Oligoflexales</taxon>
        <taxon>Pseudobacteriovoracaceae</taxon>
        <taxon>Pseudobacteriovorax</taxon>
    </lineage>
</organism>
<dbReference type="Gene3D" id="1.10.760.10">
    <property type="entry name" value="Cytochrome c-like domain"/>
    <property type="match status" value="1"/>
</dbReference>
<keyword evidence="1 4" id="KW-0349">Heme</keyword>
<keyword evidence="5" id="KW-0472">Membrane</keyword>
<evidence type="ECO:0000259" key="6">
    <source>
        <dbReference type="PROSITE" id="PS51007"/>
    </source>
</evidence>
<dbReference type="PANTHER" id="PTHR33751:SF1">
    <property type="entry name" value="CBB3-TYPE CYTOCHROME C OXIDASE SUBUNIT FIXP"/>
    <property type="match status" value="1"/>
</dbReference>
<reference evidence="8" key="1">
    <citation type="submission" date="2017-04" db="EMBL/GenBank/DDBJ databases">
        <authorList>
            <person name="Varghese N."/>
            <person name="Submissions S."/>
        </authorList>
    </citation>
    <scope>NUCLEOTIDE SEQUENCE [LARGE SCALE GENOMIC DNA]</scope>
    <source>
        <strain evidence="8">RKEM611</strain>
    </source>
</reference>
<keyword evidence="8" id="KW-1185">Reference proteome</keyword>
<keyword evidence="2 4" id="KW-0479">Metal-binding</keyword>
<evidence type="ECO:0000256" key="1">
    <source>
        <dbReference type="ARBA" id="ARBA00022617"/>
    </source>
</evidence>
<dbReference type="InterPro" id="IPR032858">
    <property type="entry name" value="CcoP_N"/>
</dbReference>
<protein>
    <submittedName>
        <fullName evidence="7">Cytochrome c oxidase, cbb3-type, subunit III</fullName>
    </submittedName>
</protein>
<gene>
    <name evidence="7" type="ORF">SAMN06296036_104100</name>
</gene>
<feature type="transmembrane region" description="Helical" evidence="5">
    <location>
        <begin position="27"/>
        <end position="45"/>
    </location>
</feature>
<dbReference type="PROSITE" id="PS51007">
    <property type="entry name" value="CYTC"/>
    <property type="match status" value="1"/>
</dbReference>
<evidence type="ECO:0000256" key="5">
    <source>
        <dbReference type="SAM" id="Phobius"/>
    </source>
</evidence>
<dbReference type="InterPro" id="IPR038414">
    <property type="entry name" value="CcoP_N_sf"/>
</dbReference>
<accession>A0A1Y6BDH2</accession>
<keyword evidence="3 4" id="KW-0408">Iron</keyword>
<evidence type="ECO:0000313" key="8">
    <source>
        <dbReference type="Proteomes" id="UP000192907"/>
    </source>
</evidence>
<proteinExistence type="predicted"/>
<dbReference type="STRING" id="1513793.SAMN06296036_104100"/>
<keyword evidence="5" id="KW-1133">Transmembrane helix</keyword>
<feature type="domain" description="Cytochrome c" evidence="6">
    <location>
        <begin position="91"/>
        <end position="170"/>
    </location>
</feature>
<dbReference type="InterPro" id="IPR036909">
    <property type="entry name" value="Cyt_c-like_dom_sf"/>
</dbReference>
<dbReference type="GO" id="GO:0046872">
    <property type="term" value="F:metal ion binding"/>
    <property type="evidence" value="ECO:0007669"/>
    <property type="project" value="UniProtKB-KW"/>
</dbReference>
<evidence type="ECO:0000313" key="7">
    <source>
        <dbReference type="EMBL" id="SMF05837.1"/>
    </source>
</evidence>
<dbReference type="OrthoDB" id="5292346at2"/>
<dbReference type="Gene3D" id="6.10.280.130">
    <property type="match status" value="1"/>
</dbReference>
<evidence type="ECO:0000256" key="4">
    <source>
        <dbReference type="PROSITE-ProRule" id="PRU00433"/>
    </source>
</evidence>
<dbReference type="EMBL" id="FWZT01000004">
    <property type="protein sequence ID" value="SMF05837.1"/>
    <property type="molecule type" value="Genomic_DNA"/>
</dbReference>
<dbReference type="GO" id="GO:0009055">
    <property type="term" value="F:electron transfer activity"/>
    <property type="evidence" value="ECO:0007669"/>
    <property type="project" value="InterPro"/>
</dbReference>
<dbReference type="AlphaFoldDB" id="A0A1Y6BDH2"/>
<evidence type="ECO:0000256" key="2">
    <source>
        <dbReference type="ARBA" id="ARBA00022723"/>
    </source>
</evidence>
<evidence type="ECO:0000256" key="3">
    <source>
        <dbReference type="ARBA" id="ARBA00023004"/>
    </source>
</evidence>
<dbReference type="Proteomes" id="UP000192907">
    <property type="component" value="Unassembled WGS sequence"/>
</dbReference>
<dbReference type="RefSeq" id="WP_132316866.1">
    <property type="nucleotide sequence ID" value="NZ_FWZT01000004.1"/>
</dbReference>
<dbReference type="SUPFAM" id="SSF46626">
    <property type="entry name" value="Cytochrome c"/>
    <property type="match status" value="1"/>
</dbReference>
<name>A0A1Y6BDH2_9BACT</name>
<keyword evidence="5" id="KW-0812">Transmembrane</keyword>
<dbReference type="PANTHER" id="PTHR33751">
    <property type="entry name" value="CBB3-TYPE CYTOCHROME C OXIDASE SUBUNIT FIXP"/>
    <property type="match status" value="1"/>
</dbReference>
<sequence>MTKNEKDVERPYVVDGIKEYDNPLPSWWVALFWGTIAFAVVYLAYIHGMGGPTLEDELYADRDAYEATMEKQASAKSPAGEDLIAQLKSDAMIAEGKTHYVTNCAPCHGQNGEGLVGPNLTDVFWLHGGSPEDIIKVITDGVPAKGMIAWKTILGPKKIKETTAFILSLQGTNPANPKAPQGEKYEGS</sequence>